<dbReference type="Gene3D" id="3.40.50.150">
    <property type="entry name" value="Vaccinia Virus protein VP39"/>
    <property type="match status" value="1"/>
</dbReference>
<gene>
    <name evidence="1" type="ORF">ACD_49C00072G0004</name>
</gene>
<evidence type="ECO:0000313" key="1">
    <source>
        <dbReference type="EMBL" id="EKD65967.1"/>
    </source>
</evidence>
<organism evidence="1">
    <name type="scientific">uncultured bacterium</name>
    <name type="common">gcode 4</name>
    <dbReference type="NCBI Taxonomy" id="1234023"/>
    <lineage>
        <taxon>Bacteria</taxon>
        <taxon>environmental samples</taxon>
    </lineage>
</organism>
<accession>K2AVT8</accession>
<name>K2AVT8_9BACT</name>
<evidence type="ECO:0008006" key="2">
    <source>
        <dbReference type="Google" id="ProtNLM"/>
    </source>
</evidence>
<dbReference type="AlphaFoldDB" id="K2AVT8"/>
<dbReference type="SUPFAM" id="SSF53335">
    <property type="entry name" value="S-adenosyl-L-methionine-dependent methyltransferases"/>
    <property type="match status" value="1"/>
</dbReference>
<dbReference type="EMBL" id="AMFJ01021658">
    <property type="protein sequence ID" value="EKD65967.1"/>
    <property type="molecule type" value="Genomic_DNA"/>
</dbReference>
<proteinExistence type="predicted"/>
<dbReference type="InterPro" id="IPR029063">
    <property type="entry name" value="SAM-dependent_MTases_sf"/>
</dbReference>
<protein>
    <recommendedName>
        <fullName evidence="2">Class I SAM-dependent methyltransferase</fullName>
    </recommendedName>
</protein>
<sequence length="225" mass="26636">MQQKPMVFPEHIKNPWYLMGLDELKKLYKQGLWDDYVHHNPNWSEFQILTKEFINSLSNFLVEKIESIPEKLINILEVGAGNGRLTYFLKNTIVEKLKNKKIKYDAIDNFSWDNKMSGSLGTPYWIKRIFDVIEMSVDSIQINEFDIIISSWMPKNEDWTKYFRKNNTVKIFILIWKEEDCGLDTSWQSDNNFERVDVDVEGSVCWSDFIPGMNKSKVVAFLRKN</sequence>
<reference evidence="1" key="1">
    <citation type="journal article" date="2012" name="Science">
        <title>Fermentation, hydrogen, and sulfur metabolism in multiple uncultivated bacterial phyla.</title>
        <authorList>
            <person name="Wrighton K.C."/>
            <person name="Thomas B.C."/>
            <person name="Sharon I."/>
            <person name="Miller C.S."/>
            <person name="Castelle C.J."/>
            <person name="VerBerkmoes N.C."/>
            <person name="Wilkins M.J."/>
            <person name="Hettich R.L."/>
            <person name="Lipton M.S."/>
            <person name="Williams K.H."/>
            <person name="Long P.E."/>
            <person name="Banfield J.F."/>
        </authorList>
    </citation>
    <scope>NUCLEOTIDE SEQUENCE [LARGE SCALE GENOMIC DNA]</scope>
</reference>
<comment type="caution">
    <text evidence="1">The sequence shown here is derived from an EMBL/GenBank/DDBJ whole genome shotgun (WGS) entry which is preliminary data.</text>
</comment>